<comment type="caution">
    <text evidence="1">The sequence shown here is derived from an EMBL/GenBank/DDBJ whole genome shotgun (WGS) entry which is preliminary data.</text>
</comment>
<organism evidence="1 2">
    <name type="scientific">Araneus ventricosus</name>
    <name type="common">Orbweaver spider</name>
    <name type="synonym">Epeira ventricosa</name>
    <dbReference type="NCBI Taxonomy" id="182803"/>
    <lineage>
        <taxon>Eukaryota</taxon>
        <taxon>Metazoa</taxon>
        <taxon>Ecdysozoa</taxon>
        <taxon>Arthropoda</taxon>
        <taxon>Chelicerata</taxon>
        <taxon>Arachnida</taxon>
        <taxon>Araneae</taxon>
        <taxon>Araneomorphae</taxon>
        <taxon>Entelegynae</taxon>
        <taxon>Araneoidea</taxon>
        <taxon>Araneidae</taxon>
        <taxon>Araneus</taxon>
    </lineage>
</organism>
<evidence type="ECO:0000313" key="1">
    <source>
        <dbReference type="EMBL" id="GBO32651.1"/>
    </source>
</evidence>
<reference evidence="1 2" key="1">
    <citation type="journal article" date="2019" name="Sci. Rep.">
        <title>Orb-weaving spider Araneus ventricosus genome elucidates the spidroin gene catalogue.</title>
        <authorList>
            <person name="Kono N."/>
            <person name="Nakamura H."/>
            <person name="Ohtoshi R."/>
            <person name="Moran D.A.P."/>
            <person name="Shinohara A."/>
            <person name="Yoshida Y."/>
            <person name="Fujiwara M."/>
            <person name="Mori M."/>
            <person name="Tomita M."/>
            <person name="Arakawa K."/>
        </authorList>
    </citation>
    <scope>NUCLEOTIDE SEQUENCE [LARGE SCALE GENOMIC DNA]</scope>
</reference>
<accession>A0A4Y2W6Z6</accession>
<keyword evidence="2" id="KW-1185">Reference proteome</keyword>
<sequence>MFCYRCICREACLSSLKVVDGGKVRREGARAYTAEKDTGEKRRVYRDESTWPRRRLGKRCHAIYTVPRQTFETPAAKPSHKKRQ</sequence>
<dbReference type="Proteomes" id="UP000499080">
    <property type="component" value="Unassembled WGS sequence"/>
</dbReference>
<dbReference type="AlphaFoldDB" id="A0A4Y2W6Z6"/>
<gene>
    <name evidence="1" type="ORF">AVEN_44448_1</name>
</gene>
<dbReference type="EMBL" id="BGPR01056145">
    <property type="protein sequence ID" value="GBO32651.1"/>
    <property type="molecule type" value="Genomic_DNA"/>
</dbReference>
<protein>
    <submittedName>
        <fullName evidence="1">Uncharacterized protein</fullName>
    </submittedName>
</protein>
<proteinExistence type="predicted"/>
<name>A0A4Y2W6Z6_ARAVE</name>
<evidence type="ECO:0000313" key="2">
    <source>
        <dbReference type="Proteomes" id="UP000499080"/>
    </source>
</evidence>